<accession>A0A485KCF7</accession>
<evidence type="ECO:0000313" key="3">
    <source>
        <dbReference type="EMBL" id="VFT81443.1"/>
    </source>
</evidence>
<evidence type="ECO:0000313" key="4">
    <source>
        <dbReference type="Proteomes" id="UP000332933"/>
    </source>
</evidence>
<keyword evidence="4" id="KW-1185">Reference proteome</keyword>
<protein>
    <submittedName>
        <fullName evidence="3">Aste57867_4329 protein</fullName>
    </submittedName>
</protein>
<name>A0A485KCF7_9STRA</name>
<feature type="region of interest" description="Disordered" evidence="1">
    <location>
        <begin position="1"/>
        <end position="33"/>
    </location>
</feature>
<organism evidence="3 4">
    <name type="scientific">Aphanomyces stellatus</name>
    <dbReference type="NCBI Taxonomy" id="120398"/>
    <lineage>
        <taxon>Eukaryota</taxon>
        <taxon>Sar</taxon>
        <taxon>Stramenopiles</taxon>
        <taxon>Oomycota</taxon>
        <taxon>Saprolegniomycetes</taxon>
        <taxon>Saprolegniales</taxon>
        <taxon>Verrucalvaceae</taxon>
        <taxon>Aphanomyces</taxon>
    </lineage>
</organism>
<gene>
    <name evidence="3" type="primary">Aste57867_4329</name>
    <name evidence="2" type="ORF">As57867_004318</name>
    <name evidence="3" type="ORF">ASTE57867_4329</name>
</gene>
<evidence type="ECO:0000313" key="2">
    <source>
        <dbReference type="EMBL" id="KAF0713439.1"/>
    </source>
</evidence>
<dbReference type="Proteomes" id="UP000332933">
    <property type="component" value="Unassembled WGS sequence"/>
</dbReference>
<proteinExistence type="predicted"/>
<feature type="region of interest" description="Disordered" evidence="1">
    <location>
        <begin position="77"/>
        <end position="96"/>
    </location>
</feature>
<reference evidence="3 4" key="1">
    <citation type="submission" date="2019-03" db="EMBL/GenBank/DDBJ databases">
        <authorList>
            <person name="Gaulin E."/>
            <person name="Dumas B."/>
        </authorList>
    </citation>
    <scope>NUCLEOTIDE SEQUENCE [LARGE SCALE GENOMIC DNA]</scope>
    <source>
        <strain evidence="3">CBS 568.67</strain>
    </source>
</reference>
<feature type="region of interest" description="Disordered" evidence="1">
    <location>
        <begin position="142"/>
        <end position="183"/>
    </location>
</feature>
<feature type="compositionally biased region" description="Basic residues" evidence="1">
    <location>
        <begin position="155"/>
        <end position="167"/>
    </location>
</feature>
<sequence length="215" mass="24143">MMLSQAVVRTDLFPEKQTESRGGTDTVRSRQPRTHLGRLRRCWGEGPTNSRHCGNHRGDHLDRMMLSQAVVRTDLFPEKQTESRGGTDTVRSRQPGTHLGRLRRCWGGGSTNSRHCGNHRGDHLDRMMLSQAVVRADLFPEKQTESRGGTDTVRSRKPRTHLGRLRGRWGAGPSNNRRCGDHSGSTLDWQAGVARCSRSTVADKVFDNWNAGRHA</sequence>
<dbReference type="EMBL" id="VJMH01001052">
    <property type="protein sequence ID" value="KAF0713439.1"/>
    <property type="molecule type" value="Genomic_DNA"/>
</dbReference>
<evidence type="ECO:0000256" key="1">
    <source>
        <dbReference type="SAM" id="MobiDB-lite"/>
    </source>
</evidence>
<dbReference type="EMBL" id="CAADRA010001052">
    <property type="protein sequence ID" value="VFT81443.1"/>
    <property type="molecule type" value="Genomic_DNA"/>
</dbReference>
<reference evidence="2" key="2">
    <citation type="submission" date="2019-06" db="EMBL/GenBank/DDBJ databases">
        <title>Genomics analysis of Aphanomyces spp. identifies a new class of oomycete effector associated with host adaptation.</title>
        <authorList>
            <person name="Gaulin E."/>
        </authorList>
    </citation>
    <scope>NUCLEOTIDE SEQUENCE</scope>
    <source>
        <strain evidence="2">CBS 578.67</strain>
    </source>
</reference>
<dbReference type="AlphaFoldDB" id="A0A485KCF7"/>
<feature type="compositionally biased region" description="Polar residues" evidence="1">
    <location>
        <begin position="173"/>
        <end position="183"/>
    </location>
</feature>